<dbReference type="AlphaFoldDB" id="A0A0L0FBN0"/>
<evidence type="ECO:0000313" key="1">
    <source>
        <dbReference type="EMBL" id="KNC74129.1"/>
    </source>
</evidence>
<dbReference type="EMBL" id="KQ244726">
    <property type="protein sequence ID" value="KNC74129.1"/>
    <property type="molecule type" value="Genomic_DNA"/>
</dbReference>
<proteinExistence type="predicted"/>
<sequence>MWSSPTDLLVQTQARAQLDRVQHHTLLVEANGRTKVAEDQLRELQGNFMK</sequence>
<evidence type="ECO:0000313" key="2">
    <source>
        <dbReference type="Proteomes" id="UP000054560"/>
    </source>
</evidence>
<name>A0A0L0FBN0_9EUKA</name>
<dbReference type="Proteomes" id="UP000054560">
    <property type="component" value="Unassembled WGS sequence"/>
</dbReference>
<feature type="non-terminal residue" evidence="1">
    <location>
        <position position="50"/>
    </location>
</feature>
<dbReference type="GeneID" id="25913818"/>
<organism evidence="1 2">
    <name type="scientific">Sphaeroforma arctica JP610</name>
    <dbReference type="NCBI Taxonomy" id="667725"/>
    <lineage>
        <taxon>Eukaryota</taxon>
        <taxon>Ichthyosporea</taxon>
        <taxon>Ichthyophonida</taxon>
        <taxon>Sphaeroforma</taxon>
    </lineage>
</organism>
<keyword evidence="2" id="KW-1185">Reference proteome</keyword>
<gene>
    <name evidence="1" type="ORF">SARC_13314</name>
</gene>
<dbReference type="RefSeq" id="XP_014148031.1">
    <property type="nucleotide sequence ID" value="XM_014292556.1"/>
</dbReference>
<reference evidence="1 2" key="1">
    <citation type="submission" date="2011-02" db="EMBL/GenBank/DDBJ databases">
        <title>The Genome Sequence of Sphaeroforma arctica JP610.</title>
        <authorList>
            <consortium name="The Broad Institute Genome Sequencing Platform"/>
            <person name="Russ C."/>
            <person name="Cuomo C."/>
            <person name="Young S.K."/>
            <person name="Zeng Q."/>
            <person name="Gargeya S."/>
            <person name="Alvarado L."/>
            <person name="Berlin A."/>
            <person name="Chapman S.B."/>
            <person name="Chen Z."/>
            <person name="Freedman E."/>
            <person name="Gellesch M."/>
            <person name="Goldberg J."/>
            <person name="Griggs A."/>
            <person name="Gujja S."/>
            <person name="Heilman E."/>
            <person name="Heiman D."/>
            <person name="Howarth C."/>
            <person name="Mehta T."/>
            <person name="Neiman D."/>
            <person name="Pearson M."/>
            <person name="Roberts A."/>
            <person name="Saif S."/>
            <person name="Shea T."/>
            <person name="Shenoy N."/>
            <person name="Sisk P."/>
            <person name="Stolte C."/>
            <person name="Sykes S."/>
            <person name="White J."/>
            <person name="Yandava C."/>
            <person name="Burger G."/>
            <person name="Gray M.W."/>
            <person name="Holland P.W.H."/>
            <person name="King N."/>
            <person name="Lang F.B.F."/>
            <person name="Roger A.J."/>
            <person name="Ruiz-Trillo I."/>
            <person name="Haas B."/>
            <person name="Nusbaum C."/>
            <person name="Birren B."/>
        </authorList>
    </citation>
    <scope>NUCLEOTIDE SEQUENCE [LARGE SCALE GENOMIC DNA]</scope>
    <source>
        <strain evidence="1 2">JP610</strain>
    </source>
</reference>
<protein>
    <submittedName>
        <fullName evidence="1">Uncharacterized protein</fullName>
    </submittedName>
</protein>
<accession>A0A0L0FBN0</accession>